<evidence type="ECO:0008006" key="4">
    <source>
        <dbReference type="Google" id="ProtNLM"/>
    </source>
</evidence>
<protein>
    <recommendedName>
        <fullName evidence="4">Dockerin domain-containing protein</fullName>
    </recommendedName>
</protein>
<gene>
    <name evidence="2" type="ORF">IX84_01080</name>
</gene>
<reference evidence="2 3" key="1">
    <citation type="journal article" date="2014" name="Int. J. Syst. Evol. Microbiol.">
        <title>Phaeodactylibacter xiamenensis gen. nov., sp. nov., a member of the family Saprospiraceae isolated from the marine alga Phaeodactylum tricornutum.</title>
        <authorList>
            <person name="Chen Z.Jr."/>
            <person name="Lei X."/>
            <person name="Lai Q."/>
            <person name="Li Y."/>
            <person name="Zhang B."/>
            <person name="Zhang J."/>
            <person name="Zhang H."/>
            <person name="Yang L."/>
            <person name="Zheng W."/>
            <person name="Tian Y."/>
            <person name="Yu Z."/>
            <person name="Xu H.Jr."/>
            <person name="Zheng T."/>
        </authorList>
    </citation>
    <scope>NUCLEOTIDE SEQUENCE [LARGE SCALE GENOMIC DNA]</scope>
    <source>
        <strain evidence="2 3">KD52</strain>
    </source>
</reference>
<dbReference type="SUPFAM" id="SSF63446">
    <property type="entry name" value="Type I dockerin domain"/>
    <property type="match status" value="1"/>
</dbReference>
<feature type="chain" id="PRO_5001940059" description="Dockerin domain-containing protein" evidence="1">
    <location>
        <begin position="20"/>
        <end position="196"/>
    </location>
</feature>
<dbReference type="SUPFAM" id="SSF49478">
    <property type="entry name" value="Cna protein B-type domain"/>
    <property type="match status" value="1"/>
</dbReference>
<keyword evidence="3" id="KW-1185">Reference proteome</keyword>
<dbReference type="Pfam" id="PF13620">
    <property type="entry name" value="CarboxypepD_reg"/>
    <property type="match status" value="1"/>
</dbReference>
<keyword evidence="1" id="KW-0732">Signal</keyword>
<proteinExistence type="predicted"/>
<dbReference type="Proteomes" id="UP000029736">
    <property type="component" value="Unassembled WGS sequence"/>
</dbReference>
<dbReference type="EMBL" id="JPOS01000003">
    <property type="protein sequence ID" value="KGE89659.1"/>
    <property type="molecule type" value="Genomic_DNA"/>
</dbReference>
<dbReference type="InterPro" id="IPR018247">
    <property type="entry name" value="EF_Hand_1_Ca_BS"/>
</dbReference>
<dbReference type="PROSITE" id="PS00018">
    <property type="entry name" value="EF_HAND_1"/>
    <property type="match status" value="1"/>
</dbReference>
<dbReference type="AlphaFoldDB" id="A0A098SAT6"/>
<evidence type="ECO:0000256" key="1">
    <source>
        <dbReference type="SAM" id="SignalP"/>
    </source>
</evidence>
<dbReference type="InterPro" id="IPR036439">
    <property type="entry name" value="Dockerin_dom_sf"/>
</dbReference>
<organism evidence="2 3">
    <name type="scientific">Phaeodactylibacter xiamenensis</name>
    <dbReference type="NCBI Taxonomy" id="1524460"/>
    <lineage>
        <taxon>Bacteria</taxon>
        <taxon>Pseudomonadati</taxon>
        <taxon>Bacteroidota</taxon>
        <taxon>Saprospiria</taxon>
        <taxon>Saprospirales</taxon>
        <taxon>Haliscomenobacteraceae</taxon>
        <taxon>Phaeodactylibacter</taxon>
    </lineage>
</organism>
<dbReference type="GO" id="GO:0000272">
    <property type="term" value="P:polysaccharide catabolic process"/>
    <property type="evidence" value="ECO:0007669"/>
    <property type="project" value="InterPro"/>
</dbReference>
<comment type="caution">
    <text evidence="2">The sequence shown here is derived from an EMBL/GenBank/DDBJ whole genome shotgun (WGS) entry which is preliminary data.</text>
</comment>
<dbReference type="OrthoDB" id="603275at2"/>
<dbReference type="RefSeq" id="WP_044215818.1">
    <property type="nucleotide sequence ID" value="NZ_JBKAGJ010000005.1"/>
</dbReference>
<dbReference type="InterPro" id="IPR013783">
    <property type="entry name" value="Ig-like_fold"/>
</dbReference>
<dbReference type="CDD" id="cd14252">
    <property type="entry name" value="Dockerin_like"/>
    <property type="match status" value="1"/>
</dbReference>
<name>A0A098SAT6_9BACT</name>
<evidence type="ECO:0000313" key="2">
    <source>
        <dbReference type="EMBL" id="KGE89659.1"/>
    </source>
</evidence>
<accession>A0A098SAT6</accession>
<sequence length="196" mass="21200">MKNVITLVVLCLCSATVYAQTATISGQITRLNDSPVSGILVHLLNWNEGLIAADTTDTQGAYAFSDLTTGQEYTVVPQDNQEVSYLQGVSTLDVVIAARIILGIQPPETPFVYAAGDVNNSGSLTTLDLVLMRRLILGIDNSFQNSPSVRYLRTNASFINPDSPFSGINYGNSTLLLDTDTPAFDFYQIKMGNLNP</sequence>
<dbReference type="Gene3D" id="2.60.40.10">
    <property type="entry name" value="Immunoglobulins"/>
    <property type="match status" value="1"/>
</dbReference>
<feature type="signal peptide" evidence="1">
    <location>
        <begin position="1"/>
        <end position="19"/>
    </location>
</feature>
<evidence type="ECO:0000313" key="3">
    <source>
        <dbReference type="Proteomes" id="UP000029736"/>
    </source>
</evidence>